<dbReference type="Gene3D" id="2.60.40.10">
    <property type="entry name" value="Immunoglobulins"/>
    <property type="match status" value="1"/>
</dbReference>
<dbReference type="InterPro" id="IPR008979">
    <property type="entry name" value="Galactose-bd-like_sf"/>
</dbReference>
<feature type="compositionally biased region" description="Basic and acidic residues" evidence="6">
    <location>
        <begin position="826"/>
        <end position="835"/>
    </location>
</feature>
<dbReference type="InterPro" id="IPR036156">
    <property type="entry name" value="Beta-gal/glucu_dom_sf"/>
</dbReference>
<organism evidence="9 10">
    <name type="scientific">Lapillicoccus jejuensis</name>
    <dbReference type="NCBI Taxonomy" id="402171"/>
    <lineage>
        <taxon>Bacteria</taxon>
        <taxon>Bacillati</taxon>
        <taxon>Actinomycetota</taxon>
        <taxon>Actinomycetes</taxon>
        <taxon>Micrococcales</taxon>
        <taxon>Intrasporangiaceae</taxon>
        <taxon>Lapillicoccus</taxon>
    </lineage>
</organism>
<comment type="similarity">
    <text evidence="2">Belongs to the glycosyl hydrolase 2 family.</text>
</comment>
<dbReference type="InterPro" id="IPR006102">
    <property type="entry name" value="Ig-like_GH2"/>
</dbReference>
<evidence type="ECO:0000259" key="8">
    <source>
        <dbReference type="Pfam" id="PF22666"/>
    </source>
</evidence>
<dbReference type="PANTHER" id="PTHR43730">
    <property type="entry name" value="BETA-MANNOSIDASE"/>
    <property type="match status" value="1"/>
</dbReference>
<evidence type="ECO:0000256" key="6">
    <source>
        <dbReference type="SAM" id="MobiDB-lite"/>
    </source>
</evidence>
<evidence type="ECO:0000256" key="3">
    <source>
        <dbReference type="ARBA" id="ARBA00012754"/>
    </source>
</evidence>
<protein>
    <recommendedName>
        <fullName evidence="3">beta-mannosidase</fullName>
        <ecNumber evidence="3">3.2.1.25</ecNumber>
    </recommendedName>
</protein>
<dbReference type="Gene3D" id="2.60.120.260">
    <property type="entry name" value="Galactose-binding domain-like"/>
    <property type="match status" value="1"/>
</dbReference>
<gene>
    <name evidence="9" type="ORF">FB458_1247</name>
</gene>
<sequence length="850" mass="93493">MRTPLHASWTLRATGGQVPPELVDREVPATVPGTVHTDLLAAGLVPDPYLDENEAALQWVGRTAWRYTAPLRLDPPRPGERVELVLLGVDTVAEVRLDGHHLGSPRNQHRTHRYDVTPHLGADADHELVVDLAAQLDAAEAMSTSQGPRVHTNAHPFNAVRKMACNFGWDWGPDLVTAGLWRPVLVDRWRTARLGDVRALVTVDGDTGRVELPVDVVRDPAATSPVPLRVTARVHGHGLDVGTTAETTNGHLVVALDVPGVRRWWPRGHGDQPLYDVEVTLSDAATGDVLDTWGRRTGFRSVALDTAPDADGTPFVLSVNDEPVLVRGANWIPDDCFPHRVDRERYARRLADATEAGMNLLRVWGGGLYESDDLYDLCDEQGVLLWQDFLFACAAYAEEPPLSSEVVAEATEAVTRLAPHPSLVVWNGNNENLWGHGDWDWKAELGDLSWGRGYYLDVLPRLLERLDPTRPYSPGSPWSFDETRHPNDPDHGTMHVWDVWNREDYTLYRDYRARFVSEFGYQGPPTWATLTRALHDEPLGPDSPGMRAHQKAEDGDLKLSRGIAPHLPVPADPVTDLEDWHWAMQLQQAHAVAFGIEHFRSWHPRNAGTIVWQLNDCWPVTSWAAVDGDGRRKPLWFALRHAYADRVLTVQPRDGGLALVAGNDTGEPWRGSVDVRRLRLDGTQRAMTTVALDVPARGTHTVTLPRAVVTDVSPYDELLVATAPGARTVHWFAEPKDLALVDGWAEAVAEPEAGGCSVRVTAASVQRDVCLLVDKVDPDATVDDGMVTVLPGETHVFHVRGAVGADPTELTSARVLRSANQLLRHRGGDPADGGRTDPTTRPLTTSGASA</sequence>
<evidence type="ECO:0000256" key="2">
    <source>
        <dbReference type="ARBA" id="ARBA00007401"/>
    </source>
</evidence>
<dbReference type="EMBL" id="VFMN01000001">
    <property type="protein sequence ID" value="TQJ08163.1"/>
    <property type="molecule type" value="Genomic_DNA"/>
</dbReference>
<dbReference type="OrthoDB" id="9758603at2"/>
<dbReference type="AlphaFoldDB" id="A0A542DYI8"/>
<feature type="region of interest" description="Disordered" evidence="6">
    <location>
        <begin position="824"/>
        <end position="850"/>
    </location>
</feature>
<evidence type="ECO:0000256" key="5">
    <source>
        <dbReference type="ARBA" id="ARBA00023295"/>
    </source>
</evidence>
<keyword evidence="4" id="KW-0378">Hydrolase</keyword>
<dbReference type="Pfam" id="PF00703">
    <property type="entry name" value="Glyco_hydro_2"/>
    <property type="match status" value="1"/>
</dbReference>
<dbReference type="RefSeq" id="WP_141847685.1">
    <property type="nucleotide sequence ID" value="NZ_BAAAPR010000002.1"/>
</dbReference>
<keyword evidence="5" id="KW-0326">Glycosidase</keyword>
<evidence type="ECO:0000313" key="10">
    <source>
        <dbReference type="Proteomes" id="UP000317893"/>
    </source>
</evidence>
<name>A0A542DYI8_9MICO</name>
<dbReference type="SUPFAM" id="SSF49785">
    <property type="entry name" value="Galactose-binding domain-like"/>
    <property type="match status" value="1"/>
</dbReference>
<evidence type="ECO:0000313" key="9">
    <source>
        <dbReference type="EMBL" id="TQJ08163.1"/>
    </source>
</evidence>
<feature type="compositionally biased region" description="Polar residues" evidence="6">
    <location>
        <begin position="837"/>
        <end position="850"/>
    </location>
</feature>
<dbReference type="InterPro" id="IPR054593">
    <property type="entry name" value="Beta-mannosidase-like_N2"/>
</dbReference>
<dbReference type="EC" id="3.2.1.25" evidence="3"/>
<dbReference type="GO" id="GO:0004567">
    <property type="term" value="F:beta-mannosidase activity"/>
    <property type="evidence" value="ECO:0007669"/>
    <property type="project" value="UniProtKB-EC"/>
</dbReference>
<keyword evidence="10" id="KW-1185">Reference proteome</keyword>
<evidence type="ECO:0000256" key="1">
    <source>
        <dbReference type="ARBA" id="ARBA00000829"/>
    </source>
</evidence>
<proteinExistence type="inferred from homology"/>
<comment type="caution">
    <text evidence="9">The sequence shown here is derived from an EMBL/GenBank/DDBJ whole genome shotgun (WGS) entry which is preliminary data.</text>
</comment>
<dbReference type="InterPro" id="IPR017853">
    <property type="entry name" value="GH"/>
</dbReference>
<dbReference type="Gene3D" id="3.20.20.80">
    <property type="entry name" value="Glycosidases"/>
    <property type="match status" value="1"/>
</dbReference>
<dbReference type="PANTHER" id="PTHR43730:SF1">
    <property type="entry name" value="BETA-MANNOSIDASE"/>
    <property type="match status" value="1"/>
</dbReference>
<dbReference type="SUPFAM" id="SSF49303">
    <property type="entry name" value="beta-Galactosidase/glucuronidase domain"/>
    <property type="match status" value="1"/>
</dbReference>
<dbReference type="InterPro" id="IPR013783">
    <property type="entry name" value="Ig-like_fold"/>
</dbReference>
<dbReference type="FunFam" id="3.20.20.80:FF:000050">
    <property type="entry name" value="Beta-mannosidase B"/>
    <property type="match status" value="1"/>
</dbReference>
<accession>A0A542DYI8</accession>
<feature type="domain" description="Glycoside hydrolase family 2 immunoglobulin-like beta-sandwich" evidence="7">
    <location>
        <begin position="195"/>
        <end position="300"/>
    </location>
</feature>
<feature type="domain" description="Beta-mannosidase-like galactose-binding" evidence="8">
    <location>
        <begin position="9"/>
        <end position="182"/>
    </location>
</feature>
<dbReference type="Pfam" id="PF22666">
    <property type="entry name" value="Glyco_hydro_2_N2"/>
    <property type="match status" value="1"/>
</dbReference>
<dbReference type="Proteomes" id="UP000317893">
    <property type="component" value="Unassembled WGS sequence"/>
</dbReference>
<dbReference type="InterPro" id="IPR050887">
    <property type="entry name" value="Beta-mannosidase_GH2"/>
</dbReference>
<evidence type="ECO:0000256" key="4">
    <source>
        <dbReference type="ARBA" id="ARBA00022801"/>
    </source>
</evidence>
<dbReference type="GO" id="GO:0006516">
    <property type="term" value="P:glycoprotein catabolic process"/>
    <property type="evidence" value="ECO:0007669"/>
    <property type="project" value="TreeGrafter"/>
</dbReference>
<reference evidence="9 10" key="1">
    <citation type="submission" date="2019-06" db="EMBL/GenBank/DDBJ databases">
        <title>Sequencing the genomes of 1000 actinobacteria strains.</title>
        <authorList>
            <person name="Klenk H.-P."/>
        </authorList>
    </citation>
    <scope>NUCLEOTIDE SEQUENCE [LARGE SCALE GENOMIC DNA]</scope>
    <source>
        <strain evidence="9 10">DSM 18607</strain>
    </source>
</reference>
<dbReference type="GO" id="GO:0005975">
    <property type="term" value="P:carbohydrate metabolic process"/>
    <property type="evidence" value="ECO:0007669"/>
    <property type="project" value="InterPro"/>
</dbReference>
<comment type="catalytic activity">
    <reaction evidence="1">
        <text>Hydrolysis of terminal, non-reducing beta-D-mannose residues in beta-D-mannosides.</text>
        <dbReference type="EC" id="3.2.1.25"/>
    </reaction>
</comment>
<dbReference type="SUPFAM" id="SSF51445">
    <property type="entry name" value="(Trans)glycosidases"/>
    <property type="match status" value="1"/>
</dbReference>
<evidence type="ECO:0000259" key="7">
    <source>
        <dbReference type="Pfam" id="PF00703"/>
    </source>
</evidence>